<keyword evidence="1 5" id="KW-0479">Metal-binding</keyword>
<reference evidence="7" key="1">
    <citation type="submission" date="2016-03" db="EMBL/GenBank/DDBJ databases">
        <title>Mechanisms controlling the formation of the plant cell surface in tip-growing cells are functionally conserved among land plants.</title>
        <authorList>
            <person name="Honkanen S."/>
            <person name="Jones V.A."/>
            <person name="Morieri G."/>
            <person name="Champion C."/>
            <person name="Hetherington A.J."/>
            <person name="Kelly S."/>
            <person name="Saint-Marcoux D."/>
            <person name="Proust H."/>
            <person name="Prescott H."/>
            <person name="Dolan L."/>
        </authorList>
    </citation>
    <scope>NUCLEOTIDE SEQUENCE [LARGE SCALE GENOMIC DNA]</scope>
    <source>
        <tissue evidence="7">Whole gametophyte</tissue>
    </source>
</reference>
<dbReference type="Pfam" id="PF00642">
    <property type="entry name" value="zf-CCCH"/>
    <property type="match status" value="1"/>
</dbReference>
<dbReference type="InterPro" id="IPR036612">
    <property type="entry name" value="KH_dom_type_1_sf"/>
</dbReference>
<dbReference type="EMBL" id="LVLJ01002667">
    <property type="protein sequence ID" value="OAE24271.1"/>
    <property type="molecule type" value="Genomic_DNA"/>
</dbReference>
<dbReference type="Gene3D" id="4.10.1000.10">
    <property type="entry name" value="Zinc finger, CCCH-type"/>
    <property type="match status" value="1"/>
</dbReference>
<keyword evidence="3 5" id="KW-0862">Zinc</keyword>
<gene>
    <name evidence="7" type="ORF">AXG93_1528s1210</name>
</gene>
<dbReference type="InterPro" id="IPR036855">
    <property type="entry name" value="Znf_CCCH_sf"/>
</dbReference>
<keyword evidence="2 5" id="KW-0863">Zinc-finger</keyword>
<dbReference type="SUPFAM" id="SSF90229">
    <property type="entry name" value="CCCH zinc finger"/>
    <property type="match status" value="1"/>
</dbReference>
<keyword evidence="4" id="KW-0694">RNA-binding</keyword>
<name>A0A176VV72_MARPO</name>
<dbReference type="SMART" id="SM00356">
    <property type="entry name" value="ZnF_C3H1"/>
    <property type="match status" value="1"/>
</dbReference>
<dbReference type="SUPFAM" id="SSF54791">
    <property type="entry name" value="Eukaryotic type KH-domain (KH-domain type I)"/>
    <property type="match status" value="1"/>
</dbReference>
<dbReference type="PROSITE" id="PS50084">
    <property type="entry name" value="KH_TYPE_1"/>
    <property type="match status" value="1"/>
</dbReference>
<dbReference type="AlphaFoldDB" id="A0A176VV72"/>
<evidence type="ECO:0000256" key="3">
    <source>
        <dbReference type="ARBA" id="ARBA00022833"/>
    </source>
</evidence>
<evidence type="ECO:0000256" key="2">
    <source>
        <dbReference type="ARBA" id="ARBA00022771"/>
    </source>
</evidence>
<organism evidence="7 8">
    <name type="scientific">Marchantia polymorpha subsp. ruderalis</name>
    <dbReference type="NCBI Taxonomy" id="1480154"/>
    <lineage>
        <taxon>Eukaryota</taxon>
        <taxon>Viridiplantae</taxon>
        <taxon>Streptophyta</taxon>
        <taxon>Embryophyta</taxon>
        <taxon>Marchantiophyta</taxon>
        <taxon>Marchantiopsida</taxon>
        <taxon>Marchantiidae</taxon>
        <taxon>Marchantiales</taxon>
        <taxon>Marchantiaceae</taxon>
        <taxon>Marchantia</taxon>
    </lineage>
</organism>
<comment type="caution">
    <text evidence="7">The sequence shown here is derived from an EMBL/GenBank/DDBJ whole genome shotgun (WGS) entry which is preliminary data.</text>
</comment>
<feature type="zinc finger region" description="C3H1-type" evidence="5">
    <location>
        <begin position="166"/>
        <end position="193"/>
    </location>
</feature>
<proteinExistence type="predicted"/>
<evidence type="ECO:0000256" key="1">
    <source>
        <dbReference type="ARBA" id="ARBA00022723"/>
    </source>
</evidence>
<dbReference type="PROSITE" id="PS50103">
    <property type="entry name" value="ZF_C3H1"/>
    <property type="match status" value="1"/>
</dbReference>
<dbReference type="GO" id="GO:0003723">
    <property type="term" value="F:RNA binding"/>
    <property type="evidence" value="ECO:0007669"/>
    <property type="project" value="UniProtKB-UniRule"/>
</dbReference>
<evidence type="ECO:0000256" key="4">
    <source>
        <dbReference type="PROSITE-ProRule" id="PRU00117"/>
    </source>
</evidence>
<evidence type="ECO:0000256" key="5">
    <source>
        <dbReference type="PROSITE-ProRule" id="PRU00723"/>
    </source>
</evidence>
<evidence type="ECO:0000313" key="8">
    <source>
        <dbReference type="Proteomes" id="UP000077202"/>
    </source>
</evidence>
<dbReference type="InterPro" id="IPR000571">
    <property type="entry name" value="Znf_CCCH"/>
</dbReference>
<evidence type="ECO:0000313" key="7">
    <source>
        <dbReference type="EMBL" id="OAE24271.1"/>
    </source>
</evidence>
<keyword evidence="8" id="KW-1185">Reference proteome</keyword>
<dbReference type="Proteomes" id="UP000077202">
    <property type="component" value="Unassembled WGS sequence"/>
</dbReference>
<protein>
    <recommendedName>
        <fullName evidence="6">C3H1-type domain-containing protein</fullName>
    </recommendedName>
</protein>
<sequence>MTQHLSDEQLTPVWEGNDDLAVLMDLILQNQLQPGMDHRTLPRVEIMYAPFPESVKNEFNGFNFPEAATIHLATTVQATSIIKVPIYAAFGGAIIGKRGVNAKRICNEAGLRKLSIQNHSAFPHLKYLIMEGSVKVLCAAIRRVNVLIKNETLAGKLCDWRIRHAFFKTQLCRKFVSGFCRRGNLCDYAHGEHEIRAVGTYFPKTDELGSKYTE</sequence>
<evidence type="ECO:0000259" key="6">
    <source>
        <dbReference type="PROSITE" id="PS50103"/>
    </source>
</evidence>
<accession>A0A176VV72</accession>
<feature type="domain" description="C3H1-type" evidence="6">
    <location>
        <begin position="166"/>
        <end position="193"/>
    </location>
</feature>
<dbReference type="GO" id="GO:0008270">
    <property type="term" value="F:zinc ion binding"/>
    <property type="evidence" value="ECO:0007669"/>
    <property type="project" value="UniProtKB-KW"/>
</dbReference>